<feature type="transmembrane region" description="Helical" evidence="9">
    <location>
        <begin position="188"/>
        <end position="208"/>
    </location>
</feature>
<evidence type="ECO:0000256" key="4">
    <source>
        <dbReference type="ARBA" id="ARBA00022475"/>
    </source>
</evidence>
<feature type="transmembrane region" description="Helical" evidence="9">
    <location>
        <begin position="154"/>
        <end position="176"/>
    </location>
</feature>
<dbReference type="PROSITE" id="PS00217">
    <property type="entry name" value="SUGAR_TRANSPORT_2"/>
    <property type="match status" value="1"/>
</dbReference>
<proteinExistence type="inferred from homology"/>
<dbReference type="InterPro" id="IPR020846">
    <property type="entry name" value="MFS_dom"/>
</dbReference>
<feature type="transmembrane region" description="Helical" evidence="9">
    <location>
        <begin position="52"/>
        <end position="80"/>
    </location>
</feature>
<dbReference type="InterPro" id="IPR011701">
    <property type="entry name" value="MFS"/>
</dbReference>
<feature type="transmembrane region" description="Helical" evidence="9">
    <location>
        <begin position="115"/>
        <end position="142"/>
    </location>
</feature>
<evidence type="ECO:0000256" key="5">
    <source>
        <dbReference type="ARBA" id="ARBA00022692"/>
    </source>
</evidence>
<evidence type="ECO:0000256" key="3">
    <source>
        <dbReference type="ARBA" id="ARBA00022448"/>
    </source>
</evidence>
<keyword evidence="7 9" id="KW-1133">Transmembrane helix</keyword>
<keyword evidence="8 9" id="KW-0472">Membrane</keyword>
<keyword evidence="4" id="KW-1003">Cell membrane</keyword>
<feature type="transmembrane region" description="Helical" evidence="9">
    <location>
        <begin position="276"/>
        <end position="294"/>
    </location>
</feature>
<accession>A0A6L3STM9</accession>
<dbReference type="InterPro" id="IPR051084">
    <property type="entry name" value="H+-coupled_symporters"/>
</dbReference>
<dbReference type="PROSITE" id="PS00216">
    <property type="entry name" value="SUGAR_TRANSPORT_1"/>
    <property type="match status" value="1"/>
</dbReference>
<dbReference type="SUPFAM" id="SSF103473">
    <property type="entry name" value="MFS general substrate transporter"/>
    <property type="match status" value="1"/>
</dbReference>
<feature type="transmembrane region" description="Helical" evidence="9">
    <location>
        <begin position="339"/>
        <end position="359"/>
    </location>
</feature>
<dbReference type="RefSeq" id="WP_151004010.1">
    <property type="nucleotide sequence ID" value="NZ_BPQY01000059.1"/>
</dbReference>
<dbReference type="GO" id="GO:0015293">
    <property type="term" value="F:symporter activity"/>
    <property type="evidence" value="ECO:0007669"/>
    <property type="project" value="UniProtKB-KW"/>
</dbReference>
<keyword evidence="5 9" id="KW-0812">Transmembrane</keyword>
<feature type="transmembrane region" description="Helical" evidence="9">
    <location>
        <begin position="28"/>
        <end position="46"/>
    </location>
</feature>
<feature type="transmembrane region" description="Helical" evidence="9">
    <location>
        <begin position="398"/>
        <end position="419"/>
    </location>
</feature>
<organism evidence="11 12">
    <name type="scientific">Methylobacterium soli</name>
    <dbReference type="NCBI Taxonomy" id="553447"/>
    <lineage>
        <taxon>Bacteria</taxon>
        <taxon>Pseudomonadati</taxon>
        <taxon>Pseudomonadota</taxon>
        <taxon>Alphaproteobacteria</taxon>
        <taxon>Hyphomicrobiales</taxon>
        <taxon>Methylobacteriaceae</taxon>
        <taxon>Methylobacterium</taxon>
    </lineage>
</organism>
<dbReference type="InterPro" id="IPR036259">
    <property type="entry name" value="MFS_trans_sf"/>
</dbReference>
<dbReference type="Proteomes" id="UP000474159">
    <property type="component" value="Unassembled WGS sequence"/>
</dbReference>
<dbReference type="PROSITE" id="PS50850">
    <property type="entry name" value="MFS"/>
    <property type="match status" value="1"/>
</dbReference>
<dbReference type="FunFam" id="1.20.1250.20:FF:000001">
    <property type="entry name" value="Dicarboxylate MFS transporter"/>
    <property type="match status" value="1"/>
</dbReference>
<keyword evidence="3" id="KW-0813">Transport</keyword>
<dbReference type="EMBL" id="VZZK01000040">
    <property type="protein sequence ID" value="KAB1073824.1"/>
    <property type="molecule type" value="Genomic_DNA"/>
</dbReference>
<gene>
    <name evidence="11" type="ORF">F6X53_26500</name>
</gene>
<comment type="caution">
    <text evidence="11">The sequence shown here is derived from an EMBL/GenBank/DDBJ whole genome shotgun (WGS) entry which is preliminary data.</text>
</comment>
<dbReference type="PANTHER" id="PTHR43528:SF6">
    <property type="entry name" value="CITRATE-PROTON SYMPORTER"/>
    <property type="match status" value="1"/>
</dbReference>
<evidence type="ECO:0000256" key="2">
    <source>
        <dbReference type="ARBA" id="ARBA00008240"/>
    </source>
</evidence>
<dbReference type="NCBIfam" id="NF011656">
    <property type="entry name" value="PRK15075.1"/>
    <property type="match status" value="1"/>
</dbReference>
<evidence type="ECO:0000256" key="9">
    <source>
        <dbReference type="SAM" id="Phobius"/>
    </source>
</evidence>
<reference evidence="11 12" key="1">
    <citation type="submission" date="2019-09" db="EMBL/GenBank/DDBJ databases">
        <title>YIM 48816 draft genome.</title>
        <authorList>
            <person name="Jiang L."/>
        </authorList>
    </citation>
    <scope>NUCLEOTIDE SEQUENCE [LARGE SCALE GENOMIC DNA]</scope>
    <source>
        <strain evidence="11 12">YIM 48816</strain>
    </source>
</reference>
<dbReference type="GO" id="GO:0005886">
    <property type="term" value="C:plasma membrane"/>
    <property type="evidence" value="ECO:0007669"/>
    <property type="project" value="UniProtKB-SubCell"/>
</dbReference>
<evidence type="ECO:0000256" key="7">
    <source>
        <dbReference type="ARBA" id="ARBA00022989"/>
    </source>
</evidence>
<evidence type="ECO:0000259" key="10">
    <source>
        <dbReference type="PROSITE" id="PS50850"/>
    </source>
</evidence>
<name>A0A6L3STM9_9HYPH</name>
<evidence type="ECO:0000313" key="11">
    <source>
        <dbReference type="EMBL" id="KAB1073824.1"/>
    </source>
</evidence>
<feature type="transmembrane region" description="Helical" evidence="9">
    <location>
        <begin position="87"/>
        <end position="109"/>
    </location>
</feature>
<feature type="transmembrane region" description="Helical" evidence="9">
    <location>
        <begin position="371"/>
        <end position="392"/>
    </location>
</feature>
<evidence type="ECO:0000256" key="8">
    <source>
        <dbReference type="ARBA" id="ARBA00023136"/>
    </source>
</evidence>
<comment type="similarity">
    <text evidence="2">Belongs to the major facilitator superfamily. Metabolite:H+ Symporter (MHS) family (TC 2.A.1.6) family.</text>
</comment>
<evidence type="ECO:0000256" key="1">
    <source>
        <dbReference type="ARBA" id="ARBA00004651"/>
    </source>
</evidence>
<feature type="domain" description="Major facilitator superfamily (MFS) profile" evidence="10">
    <location>
        <begin position="16"/>
        <end position="424"/>
    </location>
</feature>
<dbReference type="Gene3D" id="1.20.1250.20">
    <property type="entry name" value="MFS general substrate transporter like domains"/>
    <property type="match status" value="2"/>
</dbReference>
<dbReference type="Pfam" id="PF07690">
    <property type="entry name" value="MFS_1"/>
    <property type="match status" value="1"/>
</dbReference>
<keyword evidence="12" id="KW-1185">Reference proteome</keyword>
<dbReference type="OrthoDB" id="9783227at2"/>
<protein>
    <submittedName>
        <fullName evidence="11">MFS transporter</fullName>
    </submittedName>
</protein>
<dbReference type="AlphaFoldDB" id="A0A6L3STM9"/>
<evidence type="ECO:0000313" key="12">
    <source>
        <dbReference type="Proteomes" id="UP000474159"/>
    </source>
</evidence>
<sequence length="435" mass="46558">MTDPAGSPARRSQLATVLRVTGGNFLEMYDFFVFGYYAAAIGRVFFPSESEFASLMFSLATFGAAFLMRPLGAIVLGAYIDRHGRRAGLLLTLALMAIGTLSIAIAPGYGSIGLIAPVIVVLGRLVQGFSAGAELGGVSVYLAEMATPGNKGFYVAWQSASQQVAVIFAAALGLGLQKSLTPAQMDSFGWRIPLLIGCLIIPFLFVIRRSLQETEAFQHRKAPASMRQIWATMLANWRIVLIGMMLVTMTTVSFYLITVYTPTFGRQALRLDAVDVLIVTVCIGVSNLFWLPVMGAVSDRVGRRPLLLLFTTLALLTAYPAISWLVAAPSFGRLLGVELWLSFLYASYNGAMVVHLTEIMPPEVRSAGFSLAYSLATAIFGGFTPVICTGLIEWTGNPAMPGLWLSAAALIGLIAAWLARGAAVPVPTRVAAPAE</sequence>
<evidence type="ECO:0000256" key="6">
    <source>
        <dbReference type="ARBA" id="ARBA00022847"/>
    </source>
</evidence>
<feature type="transmembrane region" description="Helical" evidence="9">
    <location>
        <begin position="229"/>
        <end position="256"/>
    </location>
</feature>
<feature type="transmembrane region" description="Helical" evidence="9">
    <location>
        <begin position="306"/>
        <end position="327"/>
    </location>
</feature>
<dbReference type="PANTHER" id="PTHR43528">
    <property type="entry name" value="ALPHA-KETOGLUTARATE PERMEASE"/>
    <property type="match status" value="1"/>
</dbReference>
<keyword evidence="6" id="KW-0769">Symport</keyword>
<dbReference type="InterPro" id="IPR005829">
    <property type="entry name" value="Sugar_transporter_CS"/>
</dbReference>
<comment type="subcellular location">
    <subcellularLocation>
        <location evidence="1">Cell membrane</location>
        <topology evidence="1">Multi-pass membrane protein</topology>
    </subcellularLocation>
</comment>